<dbReference type="PANTHER" id="PTHR42920">
    <property type="entry name" value="OS03G0707200 PROTEIN-RELATED"/>
    <property type="match status" value="1"/>
</dbReference>
<feature type="transmembrane region" description="Helical" evidence="7">
    <location>
        <begin position="7"/>
        <end position="28"/>
    </location>
</feature>
<gene>
    <name evidence="9" type="ORF">SAMN02745885_00126</name>
</gene>
<dbReference type="PANTHER" id="PTHR42920:SF5">
    <property type="entry name" value="EAMA DOMAIN-CONTAINING PROTEIN"/>
    <property type="match status" value="1"/>
</dbReference>
<dbReference type="Pfam" id="PF00892">
    <property type="entry name" value="EamA"/>
    <property type="match status" value="2"/>
</dbReference>
<evidence type="ECO:0000313" key="9">
    <source>
        <dbReference type="EMBL" id="SJZ52003.1"/>
    </source>
</evidence>
<feature type="transmembrane region" description="Helical" evidence="7">
    <location>
        <begin position="93"/>
        <end position="112"/>
    </location>
</feature>
<protein>
    <submittedName>
        <fullName evidence="9">Permease of the drug/metabolite transporter (DMT) superfamily</fullName>
    </submittedName>
</protein>
<sequence>MLKNKGELALLVVTLIWGTTFIVTKLGLGEMPPFSYLAIRFTIAALVLGVIFWRQIKALQAGGWWAGIKLGLILGAGFVLQTLGLLSTTASKSAFITGLAVVLTPVVAFFLYGQKPSRAVWLGSLLAFTGLALLSWSPELVQGEFNRGDVLTLLCAIAFALHIVLVSRYAGRYPTGPFTWLQLLVIGLGCWLFSWWTGESWLMAGKATWLGLLYMGVIATGLVLFLQNWGQRFTSAQRAAIIFTLEPVFTAVFAFVFLRETPTLQLWLGGTLILAGILYSEIGDQRIKSRELEIMEANDG</sequence>
<proteinExistence type="inferred from homology"/>
<evidence type="ECO:0000259" key="8">
    <source>
        <dbReference type="Pfam" id="PF00892"/>
    </source>
</evidence>
<keyword evidence="6 7" id="KW-0472">Membrane</keyword>
<keyword evidence="10" id="KW-1185">Reference proteome</keyword>
<feature type="transmembrane region" description="Helical" evidence="7">
    <location>
        <begin position="150"/>
        <end position="171"/>
    </location>
</feature>
<evidence type="ECO:0000256" key="5">
    <source>
        <dbReference type="ARBA" id="ARBA00022989"/>
    </source>
</evidence>
<dbReference type="OrthoDB" id="9805239at2"/>
<feature type="transmembrane region" description="Helical" evidence="7">
    <location>
        <begin position="264"/>
        <end position="282"/>
    </location>
</feature>
<dbReference type="InterPro" id="IPR051258">
    <property type="entry name" value="Diverse_Substrate_Transporter"/>
</dbReference>
<feature type="transmembrane region" description="Helical" evidence="7">
    <location>
        <begin position="34"/>
        <end position="53"/>
    </location>
</feature>
<dbReference type="InterPro" id="IPR000620">
    <property type="entry name" value="EamA_dom"/>
</dbReference>
<dbReference type="SUPFAM" id="SSF103481">
    <property type="entry name" value="Multidrug resistance efflux transporter EmrE"/>
    <property type="match status" value="2"/>
</dbReference>
<accession>A0A1T4LBK6</accession>
<feature type="transmembrane region" description="Helical" evidence="7">
    <location>
        <begin position="178"/>
        <end position="196"/>
    </location>
</feature>
<feature type="transmembrane region" description="Helical" evidence="7">
    <location>
        <begin position="119"/>
        <end position="138"/>
    </location>
</feature>
<name>A0A1T4LBK6_9FIRM</name>
<evidence type="ECO:0000313" key="10">
    <source>
        <dbReference type="Proteomes" id="UP000189933"/>
    </source>
</evidence>
<dbReference type="RefSeq" id="WP_078664278.1">
    <property type="nucleotide sequence ID" value="NZ_FUXM01000001.1"/>
</dbReference>
<feature type="transmembrane region" description="Helical" evidence="7">
    <location>
        <begin position="208"/>
        <end position="227"/>
    </location>
</feature>
<feature type="transmembrane region" description="Helical" evidence="7">
    <location>
        <begin position="65"/>
        <end position="87"/>
    </location>
</feature>
<evidence type="ECO:0000256" key="1">
    <source>
        <dbReference type="ARBA" id="ARBA00004651"/>
    </source>
</evidence>
<dbReference type="GO" id="GO:0005886">
    <property type="term" value="C:plasma membrane"/>
    <property type="evidence" value="ECO:0007669"/>
    <property type="project" value="UniProtKB-SubCell"/>
</dbReference>
<reference evidence="10" key="1">
    <citation type="submission" date="2017-02" db="EMBL/GenBank/DDBJ databases">
        <authorList>
            <person name="Varghese N."/>
            <person name="Submissions S."/>
        </authorList>
    </citation>
    <scope>NUCLEOTIDE SEQUENCE [LARGE SCALE GENOMIC DNA]</scope>
    <source>
        <strain evidence="10">DSM 16521</strain>
    </source>
</reference>
<evidence type="ECO:0000256" key="3">
    <source>
        <dbReference type="ARBA" id="ARBA00022475"/>
    </source>
</evidence>
<dbReference type="Proteomes" id="UP000189933">
    <property type="component" value="Unassembled WGS sequence"/>
</dbReference>
<comment type="similarity">
    <text evidence="2">Belongs to the EamA transporter family.</text>
</comment>
<dbReference type="AlphaFoldDB" id="A0A1T4LBK6"/>
<evidence type="ECO:0000256" key="4">
    <source>
        <dbReference type="ARBA" id="ARBA00022692"/>
    </source>
</evidence>
<keyword evidence="4 7" id="KW-0812">Transmembrane</keyword>
<feature type="domain" description="EamA" evidence="8">
    <location>
        <begin position="147"/>
        <end position="278"/>
    </location>
</feature>
<comment type="subcellular location">
    <subcellularLocation>
        <location evidence="1">Cell membrane</location>
        <topology evidence="1">Multi-pass membrane protein</topology>
    </subcellularLocation>
</comment>
<dbReference type="InterPro" id="IPR037185">
    <property type="entry name" value="EmrE-like"/>
</dbReference>
<keyword evidence="3" id="KW-1003">Cell membrane</keyword>
<evidence type="ECO:0000256" key="2">
    <source>
        <dbReference type="ARBA" id="ARBA00007362"/>
    </source>
</evidence>
<organism evidence="9 10">
    <name type="scientific">Carboxydocella sporoproducens DSM 16521</name>
    <dbReference type="NCBI Taxonomy" id="1121270"/>
    <lineage>
        <taxon>Bacteria</taxon>
        <taxon>Bacillati</taxon>
        <taxon>Bacillota</taxon>
        <taxon>Clostridia</taxon>
        <taxon>Eubacteriales</taxon>
        <taxon>Clostridiales Family XVI. Incertae Sedis</taxon>
        <taxon>Carboxydocella</taxon>
    </lineage>
</organism>
<dbReference type="EMBL" id="FUXM01000001">
    <property type="protein sequence ID" value="SJZ52003.1"/>
    <property type="molecule type" value="Genomic_DNA"/>
</dbReference>
<feature type="transmembrane region" description="Helical" evidence="7">
    <location>
        <begin position="239"/>
        <end position="258"/>
    </location>
</feature>
<evidence type="ECO:0000256" key="6">
    <source>
        <dbReference type="ARBA" id="ARBA00023136"/>
    </source>
</evidence>
<evidence type="ECO:0000256" key="7">
    <source>
        <dbReference type="SAM" id="Phobius"/>
    </source>
</evidence>
<feature type="domain" description="EamA" evidence="8">
    <location>
        <begin position="5"/>
        <end position="135"/>
    </location>
</feature>
<keyword evidence="5 7" id="KW-1133">Transmembrane helix</keyword>